<dbReference type="InterPro" id="IPR020472">
    <property type="entry name" value="WD40_PAC1"/>
</dbReference>
<dbReference type="SUPFAM" id="SSF52540">
    <property type="entry name" value="P-loop containing nucleoside triphosphate hydrolases"/>
    <property type="match status" value="1"/>
</dbReference>
<comment type="caution">
    <text evidence="5">The sequence shown here is derived from an EMBL/GenBank/DDBJ whole genome shotgun (WGS) entry which is preliminary data.</text>
</comment>
<feature type="non-terminal residue" evidence="5">
    <location>
        <position position="1278"/>
    </location>
</feature>
<feature type="repeat" description="WD" evidence="3">
    <location>
        <begin position="1243"/>
        <end position="1278"/>
    </location>
</feature>
<dbReference type="InterPro" id="IPR036322">
    <property type="entry name" value="WD40_repeat_dom_sf"/>
</dbReference>
<evidence type="ECO:0000256" key="3">
    <source>
        <dbReference type="PROSITE-ProRule" id="PRU00221"/>
    </source>
</evidence>
<dbReference type="InterPro" id="IPR001680">
    <property type="entry name" value="WD40_rpt"/>
</dbReference>
<evidence type="ECO:0000259" key="4">
    <source>
        <dbReference type="PROSITE" id="PS50837"/>
    </source>
</evidence>
<dbReference type="Gene3D" id="3.40.50.300">
    <property type="entry name" value="P-loop containing nucleotide triphosphate hydrolases"/>
    <property type="match status" value="1"/>
</dbReference>
<accession>A0A9P5P760</accession>
<feature type="repeat" description="WD" evidence="3">
    <location>
        <begin position="760"/>
        <end position="801"/>
    </location>
</feature>
<feature type="repeat" description="WD" evidence="3">
    <location>
        <begin position="1207"/>
        <end position="1241"/>
    </location>
</feature>
<evidence type="ECO:0000313" key="5">
    <source>
        <dbReference type="EMBL" id="KAF9056907.1"/>
    </source>
</evidence>
<feature type="repeat" description="WD" evidence="3">
    <location>
        <begin position="803"/>
        <end position="835"/>
    </location>
</feature>
<proteinExistence type="predicted"/>
<protein>
    <submittedName>
        <fullName evidence="5">WD40-repeat-containing domain protein</fullName>
    </submittedName>
</protein>
<feature type="domain" description="NACHT" evidence="4">
    <location>
        <begin position="181"/>
        <end position="327"/>
    </location>
</feature>
<dbReference type="Gene3D" id="2.130.10.10">
    <property type="entry name" value="YVTN repeat-like/Quinoprotein amine dehydrogenase"/>
    <property type="match status" value="5"/>
</dbReference>
<sequence>IHPYSNVAWTVLFSVYQAVEKQKETDKNIGRLIQTMADVYVFAEDIESAVSEKIKRLEKTIYTLVKQTEECALFIQEYTGHGFGGTYLLNRSFIALIRFTGRVINGLLSEDRDKIRDFTAAFQKLRESLNTETQKLTSLKPVDMNASLRPVCLPGTRQELRDLITNWLITPLDVNAVNSGNILWLSGVAGEGKSTIATSISEYFRELGRLGAFLFFTRNKSDPSYVIRTIAFQLARSNIHVASAICAAIDHNPASIDSPIQTQFQKLLLNPLTVSQSHIHGPIIVVLDALDECGNADSRRSLVSLISDEFPKLPAAVRFFITSRPDSDIASKFENQPKNAKHLLDITMPSCLTDIRIYLDNEMREIQQQQKLGSNWPGELKMEVLTKHSSGLFIWASTATKYLLQSYYPDKALESLLDKGLTTLDDLYTGALEVAGPWNDPTFVREAQAALSIVILGKTPVSVAMIDALLGLELEHSSSRIFDRLRCVLQWAPGQHVKILHTSFSDYLMDHGRSGKKPWFIDPSILELQIAHGCLRVLKNGLRFNICGFEDSYMYTTQVPDLPGRSTACISPHLLYSSLYWANHLAVTSGSDSPHLPDGLLTDLKDLMYTKFLFWLEVLCIQQKVGIAIDALEAVAKVAKSYHEETLADFAKDGVKFVIAFAPVIAHSVPHIYLSALPFAPTESKVKKQFSSFLVPSRIVNIQSSVGGHWPRLQATIKGHSGMVHSVAFSPNGNRIVSGSADKTVRVWDARTGDLIVGPFNGHTNNVRCVAFSCDGKNIVSGSFDKTVRVWDAQTGKIIGAPLTGHQGPVYLVCFSPNGKQIASASLDKTVHIWNWDGHSEGTGTVSLVIKHAASVQTVAFSPDREQVVSGSNDGLVHIWDTLTGKLITGPLKGHTQYIRSITFSPDGKYILSLSHESARIWDACMGAEIMTVTTPMATKAYSATFAPNGEQIVVGYSDLMLRIWDVQTGKLVSAPIDGHSNAVISVSVSPDGMRIVSGSSDKTICVWDAQEFSGAFKVDSQHIEANDPEIAHPVCTGHTDAVKCVAFSPKGNHIASGSWDSTVCVWDACAGTIVTGPLYGHKDRVLCIAFSPNGKHIASGSKDMTIGVWNVQNGDRVAGPFEGHTDKVWCVAFSPQGDRIVSGSFDSTVCVWDVATGWVYWADVAYDTVAFSSDGQLIASLGENGVVGIFDLRLRALTQLKGHTGIYGIAFSQDGNWIVSGSDDTTVCVWDLETKDLVAGPYEGHRGKVLSVDFSPDRRWVVSSSWDTSIRVFKVRA</sequence>
<dbReference type="SMART" id="SM00320">
    <property type="entry name" value="WD40"/>
    <property type="match status" value="13"/>
</dbReference>
<dbReference type="AlphaFoldDB" id="A0A9P5P760"/>
<feature type="repeat" description="WD" evidence="3">
    <location>
        <begin position="934"/>
        <end position="975"/>
    </location>
</feature>
<dbReference type="InterPro" id="IPR015943">
    <property type="entry name" value="WD40/YVTN_repeat-like_dom_sf"/>
</dbReference>
<dbReference type="PROSITE" id="PS50294">
    <property type="entry name" value="WD_REPEATS_REGION"/>
    <property type="match status" value="10"/>
</dbReference>
<dbReference type="PANTHER" id="PTHR22847:SF637">
    <property type="entry name" value="WD REPEAT DOMAIN 5B"/>
    <property type="match status" value="1"/>
</dbReference>
<keyword evidence="2" id="KW-0677">Repeat</keyword>
<dbReference type="EMBL" id="JADNRY010000412">
    <property type="protein sequence ID" value="KAF9056907.1"/>
    <property type="molecule type" value="Genomic_DNA"/>
</dbReference>
<dbReference type="PROSITE" id="PS50082">
    <property type="entry name" value="WD_REPEATS_2"/>
    <property type="match status" value="12"/>
</dbReference>
<dbReference type="SUPFAM" id="SSF50978">
    <property type="entry name" value="WD40 repeat-like"/>
    <property type="match status" value="2"/>
</dbReference>
<dbReference type="OrthoDB" id="163438at2759"/>
<dbReference type="Pfam" id="PF24883">
    <property type="entry name" value="NPHP3_N"/>
    <property type="match status" value="1"/>
</dbReference>
<feature type="repeat" description="WD" evidence="3">
    <location>
        <begin position="977"/>
        <end position="1009"/>
    </location>
</feature>
<dbReference type="GO" id="GO:1990234">
    <property type="term" value="C:transferase complex"/>
    <property type="evidence" value="ECO:0007669"/>
    <property type="project" value="UniProtKB-ARBA"/>
</dbReference>
<dbReference type="PRINTS" id="PR00320">
    <property type="entry name" value="GPROTEINBRPT"/>
</dbReference>
<keyword evidence="1 3" id="KW-0853">WD repeat</keyword>
<dbReference type="PROSITE" id="PS50837">
    <property type="entry name" value="NACHT"/>
    <property type="match status" value="1"/>
</dbReference>
<dbReference type="InterPro" id="IPR027417">
    <property type="entry name" value="P-loop_NTPase"/>
</dbReference>
<evidence type="ECO:0000256" key="2">
    <source>
        <dbReference type="ARBA" id="ARBA00022737"/>
    </source>
</evidence>
<keyword evidence="6" id="KW-1185">Reference proteome</keyword>
<dbReference type="InterPro" id="IPR019775">
    <property type="entry name" value="WD40_repeat_CS"/>
</dbReference>
<dbReference type="InterPro" id="IPR056884">
    <property type="entry name" value="NPHP3-like_N"/>
</dbReference>
<feature type="repeat" description="WD" evidence="3">
    <location>
        <begin position="892"/>
        <end position="932"/>
    </location>
</feature>
<feature type="repeat" description="WD" evidence="3">
    <location>
        <begin position="1036"/>
        <end position="1068"/>
    </location>
</feature>
<organism evidence="5 6">
    <name type="scientific">Rhodocollybia butyracea</name>
    <dbReference type="NCBI Taxonomy" id="206335"/>
    <lineage>
        <taxon>Eukaryota</taxon>
        <taxon>Fungi</taxon>
        <taxon>Dikarya</taxon>
        <taxon>Basidiomycota</taxon>
        <taxon>Agaricomycotina</taxon>
        <taxon>Agaricomycetes</taxon>
        <taxon>Agaricomycetidae</taxon>
        <taxon>Agaricales</taxon>
        <taxon>Marasmiineae</taxon>
        <taxon>Omphalotaceae</taxon>
        <taxon>Rhodocollybia</taxon>
    </lineage>
</organism>
<evidence type="ECO:0000313" key="6">
    <source>
        <dbReference type="Proteomes" id="UP000772434"/>
    </source>
</evidence>
<feature type="repeat" description="WD" evidence="3">
    <location>
        <begin position="1122"/>
        <end position="1158"/>
    </location>
</feature>
<feature type="repeat" description="WD" evidence="3">
    <location>
        <begin position="849"/>
        <end position="890"/>
    </location>
</feature>
<dbReference type="Proteomes" id="UP000772434">
    <property type="component" value="Unassembled WGS sequence"/>
</dbReference>
<feature type="repeat" description="WD" evidence="3">
    <location>
        <begin position="1079"/>
        <end position="1120"/>
    </location>
</feature>
<feature type="repeat" description="WD" evidence="3">
    <location>
        <begin position="717"/>
        <end position="758"/>
    </location>
</feature>
<gene>
    <name evidence="5" type="ORF">BDP27DRAFT_1139126</name>
</gene>
<dbReference type="Pfam" id="PF00400">
    <property type="entry name" value="WD40"/>
    <property type="match status" value="11"/>
</dbReference>
<dbReference type="PANTHER" id="PTHR22847">
    <property type="entry name" value="WD40 REPEAT PROTEIN"/>
    <property type="match status" value="1"/>
</dbReference>
<reference evidence="5" key="1">
    <citation type="submission" date="2020-11" db="EMBL/GenBank/DDBJ databases">
        <authorList>
            <consortium name="DOE Joint Genome Institute"/>
            <person name="Ahrendt S."/>
            <person name="Riley R."/>
            <person name="Andreopoulos W."/>
            <person name="Labutti K."/>
            <person name="Pangilinan J."/>
            <person name="Ruiz-Duenas F.J."/>
            <person name="Barrasa J.M."/>
            <person name="Sanchez-Garcia M."/>
            <person name="Camarero S."/>
            <person name="Miyauchi S."/>
            <person name="Serrano A."/>
            <person name="Linde D."/>
            <person name="Babiker R."/>
            <person name="Drula E."/>
            <person name="Ayuso-Fernandez I."/>
            <person name="Pacheco R."/>
            <person name="Padilla G."/>
            <person name="Ferreira P."/>
            <person name="Barriuso J."/>
            <person name="Kellner H."/>
            <person name="Castanera R."/>
            <person name="Alfaro M."/>
            <person name="Ramirez L."/>
            <person name="Pisabarro A.G."/>
            <person name="Kuo A."/>
            <person name="Tritt A."/>
            <person name="Lipzen A."/>
            <person name="He G."/>
            <person name="Yan M."/>
            <person name="Ng V."/>
            <person name="Cullen D."/>
            <person name="Martin F."/>
            <person name="Rosso M.-N."/>
            <person name="Henrissat B."/>
            <person name="Hibbett D."/>
            <person name="Martinez A.T."/>
            <person name="Grigoriev I.V."/>
        </authorList>
    </citation>
    <scope>NUCLEOTIDE SEQUENCE</scope>
    <source>
        <strain evidence="5">AH 40177</strain>
    </source>
</reference>
<feature type="non-terminal residue" evidence="5">
    <location>
        <position position="1"/>
    </location>
</feature>
<evidence type="ECO:0000256" key="1">
    <source>
        <dbReference type="ARBA" id="ARBA00022574"/>
    </source>
</evidence>
<dbReference type="CDD" id="cd00200">
    <property type="entry name" value="WD40"/>
    <property type="match status" value="2"/>
</dbReference>
<name>A0A9P5P760_9AGAR</name>
<dbReference type="PROSITE" id="PS00678">
    <property type="entry name" value="WD_REPEATS_1"/>
    <property type="match status" value="5"/>
</dbReference>
<dbReference type="InterPro" id="IPR007111">
    <property type="entry name" value="NACHT_NTPase"/>
</dbReference>